<dbReference type="HOGENOM" id="CLU_2174701_0_0_1"/>
<name>A0A072VF48_MEDTR</name>
<dbReference type="AlphaFoldDB" id="A0A072VF48"/>
<reference evidence="2 4" key="2">
    <citation type="journal article" date="2014" name="BMC Genomics">
        <title>An improved genome release (version Mt4.0) for the model legume Medicago truncatula.</title>
        <authorList>
            <person name="Tang H."/>
            <person name="Krishnakumar V."/>
            <person name="Bidwell S."/>
            <person name="Rosen B."/>
            <person name="Chan A."/>
            <person name="Zhou S."/>
            <person name="Gentzbittel L."/>
            <person name="Childs K.L."/>
            <person name="Yandell M."/>
            <person name="Gundlach H."/>
            <person name="Mayer K.F."/>
            <person name="Schwartz D.C."/>
            <person name="Town C.D."/>
        </authorList>
    </citation>
    <scope>GENOME REANNOTATION</scope>
    <source>
        <strain evidence="2">A17</strain>
        <strain evidence="3 4">cv. Jemalong A17</strain>
    </source>
</reference>
<evidence type="ECO:0000313" key="3">
    <source>
        <dbReference type="EnsemblPlants" id="KEH40382"/>
    </source>
</evidence>
<gene>
    <name evidence="2" type="ordered locus">MTR_1g028110</name>
</gene>
<reference evidence="3" key="3">
    <citation type="submission" date="2015-04" db="UniProtKB">
        <authorList>
            <consortium name="EnsemblPlants"/>
        </authorList>
    </citation>
    <scope>IDENTIFICATION</scope>
    <source>
        <strain evidence="3">cv. Jemalong A17</strain>
    </source>
</reference>
<evidence type="ECO:0000313" key="4">
    <source>
        <dbReference type="Proteomes" id="UP000002051"/>
    </source>
</evidence>
<keyword evidence="4" id="KW-1185">Reference proteome</keyword>
<accession>A0A072VF48</accession>
<evidence type="ECO:0000313" key="2">
    <source>
        <dbReference type="EMBL" id="KEH40382.1"/>
    </source>
</evidence>
<evidence type="ECO:0000256" key="1">
    <source>
        <dbReference type="SAM" id="Phobius"/>
    </source>
</evidence>
<reference evidence="2 4" key="1">
    <citation type="journal article" date="2011" name="Nature">
        <title>The Medicago genome provides insight into the evolution of rhizobial symbioses.</title>
        <authorList>
            <person name="Young N.D."/>
            <person name="Debelle F."/>
            <person name="Oldroyd G.E."/>
            <person name="Geurts R."/>
            <person name="Cannon S.B."/>
            <person name="Udvardi M.K."/>
            <person name="Benedito V.A."/>
            <person name="Mayer K.F."/>
            <person name="Gouzy J."/>
            <person name="Schoof H."/>
            <person name="Van de Peer Y."/>
            <person name="Proost S."/>
            <person name="Cook D.R."/>
            <person name="Meyers B.C."/>
            <person name="Spannagl M."/>
            <person name="Cheung F."/>
            <person name="De Mita S."/>
            <person name="Krishnakumar V."/>
            <person name="Gundlach H."/>
            <person name="Zhou S."/>
            <person name="Mudge J."/>
            <person name="Bharti A.K."/>
            <person name="Murray J.D."/>
            <person name="Naoumkina M.A."/>
            <person name="Rosen B."/>
            <person name="Silverstein K.A."/>
            <person name="Tang H."/>
            <person name="Rombauts S."/>
            <person name="Zhao P.X."/>
            <person name="Zhou P."/>
            <person name="Barbe V."/>
            <person name="Bardou P."/>
            <person name="Bechner M."/>
            <person name="Bellec A."/>
            <person name="Berger A."/>
            <person name="Berges H."/>
            <person name="Bidwell S."/>
            <person name="Bisseling T."/>
            <person name="Choisne N."/>
            <person name="Couloux A."/>
            <person name="Denny R."/>
            <person name="Deshpande S."/>
            <person name="Dai X."/>
            <person name="Doyle J.J."/>
            <person name="Dudez A.M."/>
            <person name="Farmer A.D."/>
            <person name="Fouteau S."/>
            <person name="Franken C."/>
            <person name="Gibelin C."/>
            <person name="Gish J."/>
            <person name="Goldstein S."/>
            <person name="Gonzalez A.J."/>
            <person name="Green P.J."/>
            <person name="Hallab A."/>
            <person name="Hartog M."/>
            <person name="Hua A."/>
            <person name="Humphray S.J."/>
            <person name="Jeong D.H."/>
            <person name="Jing Y."/>
            <person name="Jocker A."/>
            <person name="Kenton S.M."/>
            <person name="Kim D.J."/>
            <person name="Klee K."/>
            <person name="Lai H."/>
            <person name="Lang C."/>
            <person name="Lin S."/>
            <person name="Macmil S.L."/>
            <person name="Magdelenat G."/>
            <person name="Matthews L."/>
            <person name="McCorrison J."/>
            <person name="Monaghan E.L."/>
            <person name="Mun J.H."/>
            <person name="Najar F.Z."/>
            <person name="Nicholson C."/>
            <person name="Noirot C."/>
            <person name="O'Bleness M."/>
            <person name="Paule C.R."/>
            <person name="Poulain J."/>
            <person name="Prion F."/>
            <person name="Qin B."/>
            <person name="Qu C."/>
            <person name="Retzel E.F."/>
            <person name="Riddle C."/>
            <person name="Sallet E."/>
            <person name="Samain S."/>
            <person name="Samson N."/>
            <person name="Sanders I."/>
            <person name="Saurat O."/>
            <person name="Scarpelli C."/>
            <person name="Schiex T."/>
            <person name="Segurens B."/>
            <person name="Severin A.J."/>
            <person name="Sherrier D.J."/>
            <person name="Shi R."/>
            <person name="Sims S."/>
            <person name="Singer S.R."/>
            <person name="Sinharoy S."/>
            <person name="Sterck L."/>
            <person name="Viollet A."/>
            <person name="Wang B.B."/>
            <person name="Wang K."/>
            <person name="Wang M."/>
            <person name="Wang X."/>
            <person name="Warfsmann J."/>
            <person name="Weissenbach J."/>
            <person name="White D.D."/>
            <person name="White J.D."/>
            <person name="Wiley G.B."/>
            <person name="Wincker P."/>
            <person name="Xing Y."/>
            <person name="Yang L."/>
            <person name="Yao Z."/>
            <person name="Ying F."/>
            <person name="Zhai J."/>
            <person name="Zhou L."/>
            <person name="Zuber A."/>
            <person name="Denarie J."/>
            <person name="Dixon R.A."/>
            <person name="May G.D."/>
            <person name="Schwartz D.C."/>
            <person name="Rogers J."/>
            <person name="Quetier F."/>
            <person name="Town C.D."/>
            <person name="Roe B.A."/>
        </authorList>
    </citation>
    <scope>NUCLEOTIDE SEQUENCE [LARGE SCALE GENOMIC DNA]</scope>
    <source>
        <strain evidence="2">A17</strain>
        <strain evidence="3 4">cv. Jemalong A17</strain>
    </source>
</reference>
<sequence>MSGLSSMAAVRCNMESNGRAYNTPFFLSYVLMIEPGHVLYLCFILGYFCIGNPSGYISQTLLHTRKKSKYGAKRPSSQHENSKWILEPGKSNTEKVKMGYYYYAELKSIF</sequence>
<organism evidence="2 4">
    <name type="scientific">Medicago truncatula</name>
    <name type="common">Barrel medic</name>
    <name type="synonym">Medicago tribuloides</name>
    <dbReference type="NCBI Taxonomy" id="3880"/>
    <lineage>
        <taxon>Eukaryota</taxon>
        <taxon>Viridiplantae</taxon>
        <taxon>Streptophyta</taxon>
        <taxon>Embryophyta</taxon>
        <taxon>Tracheophyta</taxon>
        <taxon>Spermatophyta</taxon>
        <taxon>Magnoliopsida</taxon>
        <taxon>eudicotyledons</taxon>
        <taxon>Gunneridae</taxon>
        <taxon>Pentapetalae</taxon>
        <taxon>rosids</taxon>
        <taxon>fabids</taxon>
        <taxon>Fabales</taxon>
        <taxon>Fabaceae</taxon>
        <taxon>Papilionoideae</taxon>
        <taxon>50 kb inversion clade</taxon>
        <taxon>NPAAA clade</taxon>
        <taxon>Hologalegina</taxon>
        <taxon>IRL clade</taxon>
        <taxon>Trifolieae</taxon>
        <taxon>Medicago</taxon>
    </lineage>
</organism>
<keyword evidence="1" id="KW-0472">Membrane</keyword>
<keyword evidence="1" id="KW-1133">Transmembrane helix</keyword>
<dbReference type="EnsemblPlants" id="KEH40382">
    <property type="protein sequence ID" value="KEH40382"/>
    <property type="gene ID" value="MTR_1g028110"/>
</dbReference>
<protein>
    <submittedName>
        <fullName evidence="2">Transmembrane protein, putative</fullName>
    </submittedName>
</protein>
<feature type="transmembrane region" description="Helical" evidence="1">
    <location>
        <begin position="38"/>
        <end position="57"/>
    </location>
</feature>
<keyword evidence="1 2" id="KW-0812">Transmembrane</keyword>
<dbReference type="EMBL" id="CM001217">
    <property type="protein sequence ID" value="KEH40382.1"/>
    <property type="molecule type" value="Genomic_DNA"/>
</dbReference>
<dbReference type="Proteomes" id="UP000002051">
    <property type="component" value="Unassembled WGS sequence"/>
</dbReference>
<proteinExistence type="predicted"/>